<evidence type="ECO:0000256" key="4">
    <source>
        <dbReference type="ARBA" id="ARBA00013346"/>
    </source>
</evidence>
<keyword evidence="9" id="KW-0378">Hydrolase</keyword>
<dbReference type="Pfam" id="PF13649">
    <property type="entry name" value="Methyltransf_25"/>
    <property type="match status" value="1"/>
</dbReference>
<keyword evidence="6" id="KW-0489">Methyltransferase</keyword>
<dbReference type="PRINTS" id="PR00502">
    <property type="entry name" value="NUDIXFAMILY"/>
</dbReference>
<dbReference type="Pfam" id="PF00293">
    <property type="entry name" value="NUDIX"/>
    <property type="match status" value="1"/>
</dbReference>
<comment type="similarity">
    <text evidence="2">Belongs to the methyltransferase superfamily. L-isoaspartyl/D-aspartyl protein methyltransferase family.</text>
</comment>
<proteinExistence type="inferred from homology"/>
<dbReference type="InterPro" id="IPR027573">
    <property type="entry name" value="Methyltran_FxLD"/>
</dbReference>
<evidence type="ECO:0000256" key="10">
    <source>
        <dbReference type="ARBA" id="ARBA00030757"/>
    </source>
</evidence>
<dbReference type="NCBIfam" id="TIGR04364">
    <property type="entry name" value="methyltran_FxLD"/>
    <property type="match status" value="1"/>
</dbReference>
<evidence type="ECO:0000256" key="8">
    <source>
        <dbReference type="ARBA" id="ARBA00022691"/>
    </source>
</evidence>
<evidence type="ECO:0000256" key="2">
    <source>
        <dbReference type="ARBA" id="ARBA00005369"/>
    </source>
</evidence>
<keyword evidence="7" id="KW-0808">Transferase</keyword>
<dbReference type="CDD" id="cd04678">
    <property type="entry name" value="NUDIX_MTH2_Nudt15"/>
    <property type="match status" value="1"/>
</dbReference>
<organism evidence="14 15">
    <name type="scientific">Streptomyces malaysiensis</name>
    <dbReference type="NCBI Taxonomy" id="92644"/>
    <lineage>
        <taxon>Bacteria</taxon>
        <taxon>Bacillati</taxon>
        <taxon>Actinomycetota</taxon>
        <taxon>Actinomycetes</taxon>
        <taxon>Kitasatosporales</taxon>
        <taxon>Streptomycetaceae</taxon>
        <taxon>Streptomyces</taxon>
        <taxon>Streptomyces violaceusniger group</taxon>
    </lineage>
</organism>
<accession>A0A7X5X2R1</accession>
<dbReference type="SUPFAM" id="SSF55811">
    <property type="entry name" value="Nudix"/>
    <property type="match status" value="1"/>
</dbReference>
<dbReference type="InterPro" id="IPR041698">
    <property type="entry name" value="Methyltransf_25"/>
</dbReference>
<dbReference type="InterPro" id="IPR000682">
    <property type="entry name" value="PCMT"/>
</dbReference>
<gene>
    <name evidence="14" type="ORF">SMALB_3524</name>
</gene>
<dbReference type="Proteomes" id="UP000536624">
    <property type="component" value="Unassembled WGS sequence"/>
</dbReference>
<comment type="caution">
    <text evidence="14">The sequence shown here is derived from an EMBL/GenBank/DDBJ whole genome shotgun (WGS) entry which is preliminary data.</text>
</comment>
<comment type="subcellular location">
    <subcellularLocation>
        <location evidence="1">Cytoplasm</location>
    </subcellularLocation>
</comment>
<dbReference type="Gene3D" id="3.90.79.10">
    <property type="entry name" value="Nucleoside Triphosphate Pyrophosphohydrolase"/>
    <property type="match status" value="1"/>
</dbReference>
<evidence type="ECO:0000313" key="15">
    <source>
        <dbReference type="Proteomes" id="UP000536624"/>
    </source>
</evidence>
<evidence type="ECO:0000256" key="7">
    <source>
        <dbReference type="ARBA" id="ARBA00022679"/>
    </source>
</evidence>
<keyword evidence="5" id="KW-0963">Cytoplasm</keyword>
<dbReference type="Gene3D" id="3.40.50.150">
    <property type="entry name" value="Vaccinia Virus protein VP39"/>
    <property type="match status" value="2"/>
</dbReference>
<dbReference type="RefSeq" id="WP_167501607.1">
    <property type="nucleotide sequence ID" value="NZ_JAALLH010000001.1"/>
</dbReference>
<evidence type="ECO:0000256" key="12">
    <source>
        <dbReference type="ARBA" id="ARBA00031350"/>
    </source>
</evidence>
<dbReference type="GO" id="GO:0005737">
    <property type="term" value="C:cytoplasm"/>
    <property type="evidence" value="ECO:0007669"/>
    <property type="project" value="UniProtKB-SubCell"/>
</dbReference>
<dbReference type="GO" id="GO:0032259">
    <property type="term" value="P:methylation"/>
    <property type="evidence" value="ECO:0007669"/>
    <property type="project" value="UniProtKB-KW"/>
</dbReference>
<dbReference type="InterPro" id="IPR000086">
    <property type="entry name" value="NUDIX_hydrolase_dom"/>
</dbReference>
<dbReference type="Pfam" id="PF01135">
    <property type="entry name" value="PCMT"/>
    <property type="match status" value="1"/>
</dbReference>
<dbReference type="InterPro" id="IPR029063">
    <property type="entry name" value="SAM-dependent_MTases_sf"/>
</dbReference>
<evidence type="ECO:0000313" key="14">
    <source>
        <dbReference type="EMBL" id="NIY65524.1"/>
    </source>
</evidence>
<evidence type="ECO:0000256" key="5">
    <source>
        <dbReference type="ARBA" id="ARBA00022490"/>
    </source>
</evidence>
<evidence type="ECO:0000256" key="6">
    <source>
        <dbReference type="ARBA" id="ARBA00022603"/>
    </source>
</evidence>
<keyword evidence="8" id="KW-0949">S-adenosyl-L-methionine</keyword>
<dbReference type="EC" id="2.1.1.77" evidence="3"/>
<dbReference type="SUPFAM" id="SSF53335">
    <property type="entry name" value="S-adenosyl-L-methionine-dependent methyltransferases"/>
    <property type="match status" value="2"/>
</dbReference>
<protein>
    <recommendedName>
        <fullName evidence="4">Protein-L-isoaspartate O-methyltransferase</fullName>
        <ecNumber evidence="3">2.1.1.77</ecNumber>
    </recommendedName>
    <alternativeName>
        <fullName evidence="12">L-isoaspartyl protein carboxyl methyltransferase</fullName>
    </alternativeName>
    <alternativeName>
        <fullName evidence="10">Protein L-isoaspartyl methyltransferase</fullName>
    </alternativeName>
    <alternativeName>
        <fullName evidence="11">Protein-beta-aspartate methyltransferase</fullName>
    </alternativeName>
</protein>
<evidence type="ECO:0000256" key="11">
    <source>
        <dbReference type="ARBA" id="ARBA00031323"/>
    </source>
</evidence>
<reference evidence="14 15" key="1">
    <citation type="submission" date="2020-02" db="EMBL/GenBank/DDBJ databases">
        <title>Streptomyces malaysiensis DSM14702 (JHCC583434, PFL_A843) Genome sequencing and assembly.</title>
        <authorList>
            <person name="Samborskyy M."/>
        </authorList>
    </citation>
    <scope>NUCLEOTIDE SEQUENCE [LARGE SCALE GENOMIC DNA]</scope>
    <source>
        <strain evidence="14 15">DSM 14702</strain>
    </source>
</reference>
<evidence type="ECO:0000256" key="1">
    <source>
        <dbReference type="ARBA" id="ARBA00004496"/>
    </source>
</evidence>
<dbReference type="InterPro" id="IPR015797">
    <property type="entry name" value="NUDIX_hydrolase-like_dom_sf"/>
</dbReference>
<dbReference type="CDD" id="cd02440">
    <property type="entry name" value="AdoMet_MTases"/>
    <property type="match status" value="2"/>
</dbReference>
<evidence type="ECO:0000259" key="13">
    <source>
        <dbReference type="PROSITE" id="PS51462"/>
    </source>
</evidence>
<dbReference type="InterPro" id="IPR020476">
    <property type="entry name" value="Nudix_hydrolase"/>
</dbReference>
<dbReference type="AlphaFoldDB" id="A0A7X5X2R1"/>
<dbReference type="PANTHER" id="PTHR11579:SF0">
    <property type="entry name" value="PROTEIN-L-ISOASPARTATE(D-ASPARTATE) O-METHYLTRANSFERASE"/>
    <property type="match status" value="1"/>
</dbReference>
<feature type="domain" description="Nudix hydrolase" evidence="13">
    <location>
        <begin position="203"/>
        <end position="334"/>
    </location>
</feature>
<evidence type="ECO:0000256" key="9">
    <source>
        <dbReference type="ARBA" id="ARBA00022801"/>
    </source>
</evidence>
<dbReference type="PANTHER" id="PTHR11579">
    <property type="entry name" value="PROTEIN-L-ISOASPARTATE O-METHYLTRANSFERASE"/>
    <property type="match status" value="1"/>
</dbReference>
<dbReference type="PROSITE" id="PS51462">
    <property type="entry name" value="NUDIX"/>
    <property type="match status" value="1"/>
</dbReference>
<evidence type="ECO:0000256" key="3">
    <source>
        <dbReference type="ARBA" id="ARBA00011890"/>
    </source>
</evidence>
<name>A0A7X5X2R1_STRMQ</name>
<sequence length="765" mass="83398">MGYTHQAEWHDHYASGKRFRTLTASERAVLNTAFRPAGPAVALDVGCGVGELALYLHEMGYSVDAVDYAESAVELAATQAPDDADVRFLRHDIERDNLAALPHDTYDLITFRLSYAFLHNRTWLLNRLREHLRPGGTICIITPLADTVSTDRRDITLDEDEIALATAAWTTAARFEADGMTVLVLREPAAGPVSVADKPSPAPQGLIGAGVVITDEHGRVLLGRSVHGVWELPGGKPDPGESLEQATVRELAEETGLSASADDAHVLAFLMDTTSDIPRLTAAVRVTAHHGTPTVTEPDLFHRWEWHWPADLPALTGTLFTPSAHVLNTVWPGLLTELPPVHRNLVRRPAPPEAPQQAREANRLRQEMTDQLIHQGYIDNASVETAFRRVRRHLFLPGVALETVYAAADAVITTKRDRNGRATSSVSAPWVQAVMLREAALHPGQTALEIGSGGPNAALMQELVGPDGLITTMDIDPFVIERAARFLPAAGYDRVRVVLGDGEHGAPGLADKDSLDAIIVTVQAADIPPAWITPLVEGGRLVVPLKIHGYSWAIAFDKRGDQLVSRSYTVCGFVPMQGVGAREEDAVSLRGGEIRVRFPEGGTADAEQLTQALESPRHERWTGVTIPGNTPFDKLMLWLATTLDGFCRLAVDPELDTGIVDRPKGWDAAAIVRDGSLARLLNRKTGPSTWEWGIHAYGPAAEQLAEEMAQQVLAWDRKHHISDAPLLTVHSVLDEDTKPSGARTLVKRHARLDFDWTHPHHADSA</sequence>
<dbReference type="GO" id="GO:0016787">
    <property type="term" value="F:hydrolase activity"/>
    <property type="evidence" value="ECO:0007669"/>
    <property type="project" value="UniProtKB-KW"/>
</dbReference>
<dbReference type="GO" id="GO:0004719">
    <property type="term" value="F:protein-L-isoaspartate (D-aspartate) O-methyltransferase activity"/>
    <property type="evidence" value="ECO:0007669"/>
    <property type="project" value="UniProtKB-EC"/>
</dbReference>
<dbReference type="EMBL" id="JAALLH010000001">
    <property type="protein sequence ID" value="NIY65524.1"/>
    <property type="molecule type" value="Genomic_DNA"/>
</dbReference>